<protein>
    <submittedName>
        <fullName evidence="2 4">Uncharacterized protein</fullName>
    </submittedName>
</protein>
<gene>
    <name evidence="2" type="ORF">GPUH_LOCUS6678</name>
</gene>
<name>A0A183DD84_9BILA</name>
<dbReference type="OrthoDB" id="62701at2759"/>
<keyword evidence="3" id="KW-1185">Reference proteome</keyword>
<feature type="region of interest" description="Disordered" evidence="1">
    <location>
        <begin position="40"/>
        <end position="70"/>
    </location>
</feature>
<dbReference type="WBParaSite" id="GPUH_0000668401-mRNA-1">
    <property type="protein sequence ID" value="GPUH_0000668401-mRNA-1"/>
    <property type="gene ID" value="GPUH_0000668401"/>
</dbReference>
<evidence type="ECO:0000313" key="4">
    <source>
        <dbReference type="WBParaSite" id="GPUH_0000668401-mRNA-1"/>
    </source>
</evidence>
<organism evidence="4">
    <name type="scientific">Gongylonema pulchrum</name>
    <dbReference type="NCBI Taxonomy" id="637853"/>
    <lineage>
        <taxon>Eukaryota</taxon>
        <taxon>Metazoa</taxon>
        <taxon>Ecdysozoa</taxon>
        <taxon>Nematoda</taxon>
        <taxon>Chromadorea</taxon>
        <taxon>Rhabditida</taxon>
        <taxon>Spirurina</taxon>
        <taxon>Spiruromorpha</taxon>
        <taxon>Spiruroidea</taxon>
        <taxon>Gongylonematidae</taxon>
        <taxon>Gongylonema</taxon>
    </lineage>
</organism>
<dbReference type="EMBL" id="UYRT01016059">
    <property type="protein sequence ID" value="VDK55607.1"/>
    <property type="molecule type" value="Genomic_DNA"/>
</dbReference>
<evidence type="ECO:0000313" key="2">
    <source>
        <dbReference type="EMBL" id="VDK55607.1"/>
    </source>
</evidence>
<evidence type="ECO:0000256" key="1">
    <source>
        <dbReference type="SAM" id="MobiDB-lite"/>
    </source>
</evidence>
<dbReference type="AlphaFoldDB" id="A0A183DD84"/>
<evidence type="ECO:0000313" key="3">
    <source>
        <dbReference type="Proteomes" id="UP000271098"/>
    </source>
</evidence>
<sequence length="120" mass="13473">MPRLNYHDYHGTATIIPNKAVSTPPYRRAAAASTTAAESACESAADEASDEQKSSARESPVPRISEPASPAVPHKFAHRRILFPLRRRYITSNFIHSFVSLKRAKGVFFFFNAVQIRLWD</sequence>
<reference evidence="2 3" key="2">
    <citation type="submission" date="2018-11" db="EMBL/GenBank/DDBJ databases">
        <authorList>
            <consortium name="Pathogen Informatics"/>
        </authorList>
    </citation>
    <scope>NUCLEOTIDE SEQUENCE [LARGE SCALE GENOMIC DNA]</scope>
</reference>
<accession>A0A183DD84</accession>
<reference evidence="4" key="1">
    <citation type="submission" date="2016-06" db="UniProtKB">
        <authorList>
            <consortium name="WormBaseParasite"/>
        </authorList>
    </citation>
    <scope>IDENTIFICATION</scope>
</reference>
<dbReference type="Proteomes" id="UP000271098">
    <property type="component" value="Unassembled WGS sequence"/>
</dbReference>
<proteinExistence type="predicted"/>